<feature type="transmembrane region" description="Helical" evidence="3">
    <location>
        <begin position="24"/>
        <end position="44"/>
    </location>
</feature>
<feature type="transmembrane region" description="Helical" evidence="3">
    <location>
        <begin position="259"/>
        <end position="279"/>
    </location>
</feature>
<protein>
    <submittedName>
        <fullName evidence="4">Class C sortase</fullName>
    </submittedName>
</protein>
<comment type="caution">
    <text evidence="4">The sequence shown here is derived from an EMBL/GenBank/DDBJ whole genome shotgun (WGS) entry which is preliminary data.</text>
</comment>
<dbReference type="CDD" id="cd05827">
    <property type="entry name" value="Sortase_C"/>
    <property type="match status" value="1"/>
</dbReference>
<feature type="active site" description="Acyl-thioester intermediate" evidence="2">
    <location>
        <position position="227"/>
    </location>
</feature>
<dbReference type="Proteomes" id="UP000293036">
    <property type="component" value="Unassembled WGS sequence"/>
</dbReference>
<dbReference type="InterPro" id="IPR023365">
    <property type="entry name" value="Sortase_dom-sf"/>
</dbReference>
<dbReference type="InterPro" id="IPR005754">
    <property type="entry name" value="Sortase"/>
</dbReference>
<keyword evidence="3" id="KW-0472">Membrane</keyword>
<evidence type="ECO:0000256" key="2">
    <source>
        <dbReference type="PIRSR" id="PIRSR605754-1"/>
    </source>
</evidence>
<dbReference type="RefSeq" id="WP_131281344.1">
    <property type="nucleotide sequence ID" value="NZ_JBHSLR010000006.1"/>
</dbReference>
<keyword evidence="1" id="KW-0378">Hydrolase</keyword>
<dbReference type="NCBIfam" id="TIGR01076">
    <property type="entry name" value="sortase_fam"/>
    <property type="match status" value="1"/>
</dbReference>
<accession>A0A4Q9V1F8</accession>
<proteinExistence type="predicted"/>
<dbReference type="Gene3D" id="2.40.260.10">
    <property type="entry name" value="Sortase"/>
    <property type="match status" value="1"/>
</dbReference>
<dbReference type="Pfam" id="PF04203">
    <property type="entry name" value="Sortase"/>
    <property type="match status" value="1"/>
</dbReference>
<dbReference type="OrthoDB" id="5242161at2"/>
<dbReference type="GO" id="GO:0016787">
    <property type="term" value="F:hydrolase activity"/>
    <property type="evidence" value="ECO:0007669"/>
    <property type="project" value="UniProtKB-KW"/>
</dbReference>
<reference evidence="4 5" key="1">
    <citation type="submission" date="2019-02" db="EMBL/GenBank/DDBJ databases">
        <title>Arcanobacterium bovis sp. nov., isolated from the milk of a cow with mastitis.</title>
        <authorList>
            <person name="Sammra O."/>
            <person name="Foster G."/>
            <person name="Hassan A."/>
            <person name="Alssahen M."/>
            <person name="Laemmler C."/>
            <person name="Borowiak M."/>
            <person name="Malorny B."/>
            <person name="Abdulmawjood A."/>
        </authorList>
    </citation>
    <scope>NUCLEOTIDE SEQUENCE [LARGE SCALE GENOMIC DNA]</scope>
    <source>
        <strain evidence="4 5">C605018/01/1</strain>
    </source>
</reference>
<dbReference type="NCBIfam" id="NF033745">
    <property type="entry name" value="class_C_sortase"/>
    <property type="match status" value="1"/>
</dbReference>
<evidence type="ECO:0000313" key="5">
    <source>
        <dbReference type="Proteomes" id="UP000293036"/>
    </source>
</evidence>
<name>A0A4Q9V1F8_9ACTO</name>
<keyword evidence="5" id="KW-1185">Reference proteome</keyword>
<feature type="active site" description="Proton donor/acceptor" evidence="2">
    <location>
        <position position="165"/>
    </location>
</feature>
<organism evidence="4 5">
    <name type="scientific">Arcanobacterium bovis</name>
    <dbReference type="NCBI Taxonomy" id="2529275"/>
    <lineage>
        <taxon>Bacteria</taxon>
        <taxon>Bacillati</taxon>
        <taxon>Actinomycetota</taxon>
        <taxon>Actinomycetes</taxon>
        <taxon>Actinomycetales</taxon>
        <taxon>Actinomycetaceae</taxon>
        <taxon>Arcanobacterium</taxon>
    </lineage>
</organism>
<evidence type="ECO:0000256" key="1">
    <source>
        <dbReference type="ARBA" id="ARBA00022801"/>
    </source>
</evidence>
<dbReference type="SUPFAM" id="SSF63817">
    <property type="entry name" value="Sortase"/>
    <property type="match status" value="1"/>
</dbReference>
<keyword evidence="3" id="KW-1133">Transmembrane helix</keyword>
<sequence>MDSLTEKNPRDARKSRQRRRRKNGLIWILIGILILLYPVFATLYNDYHLIQEARMYSKATQSIKPHSQVQKYIDEAHAYNVKLAAQGHHARVPTSSDPGFTEYMNTLNVPETGDVIARIRIPQSHIDLPVFHTTTSEVLYRGAGHMYGSDLPVGGSGTTAVISAHTGMVNASMFDNLVFIKDGTDIFIEVLDQTLHYQVRSRKVVGPSDYQAVTYEPGVDKVVLITCTPYGINTDRLLVEAIRVPNSASVNEDMWIPSLSWWMILDITVVCLVLLFLLIRALRRKKRKDDDSPAVVDRSDEGKHAVSVNHKTAEDAAHLPYLQ</sequence>
<evidence type="ECO:0000256" key="3">
    <source>
        <dbReference type="SAM" id="Phobius"/>
    </source>
</evidence>
<evidence type="ECO:0000313" key="4">
    <source>
        <dbReference type="EMBL" id="TBW21511.1"/>
    </source>
</evidence>
<keyword evidence="3" id="KW-0812">Transmembrane</keyword>
<dbReference type="AlphaFoldDB" id="A0A4Q9V1F8"/>
<dbReference type="EMBL" id="SJDT01000004">
    <property type="protein sequence ID" value="TBW21511.1"/>
    <property type="molecule type" value="Genomic_DNA"/>
</dbReference>
<dbReference type="InterPro" id="IPR042002">
    <property type="entry name" value="Sortase_C"/>
</dbReference>
<gene>
    <name evidence="4" type="ORF">EZJ44_06105</name>
</gene>